<keyword evidence="3" id="KW-1185">Reference proteome</keyword>
<feature type="compositionally biased region" description="Low complexity" evidence="1">
    <location>
        <begin position="281"/>
        <end position="306"/>
    </location>
</feature>
<feature type="compositionally biased region" description="Polar residues" evidence="1">
    <location>
        <begin position="215"/>
        <end position="229"/>
    </location>
</feature>
<dbReference type="GeneID" id="24098072"/>
<feature type="region of interest" description="Disordered" evidence="1">
    <location>
        <begin position="687"/>
        <end position="706"/>
    </location>
</feature>
<feature type="compositionally biased region" description="Polar residues" evidence="1">
    <location>
        <begin position="238"/>
        <end position="250"/>
    </location>
</feature>
<dbReference type="Proteomes" id="UP000006352">
    <property type="component" value="Unassembled WGS sequence"/>
</dbReference>
<dbReference type="EMBL" id="HE797103">
    <property type="protein sequence ID" value="CCM03161.1"/>
    <property type="molecule type" value="Genomic_DNA"/>
</dbReference>
<name>J4IAM3_9APHY</name>
<feature type="compositionally biased region" description="Basic and acidic residues" evidence="1">
    <location>
        <begin position="330"/>
        <end position="341"/>
    </location>
</feature>
<evidence type="ECO:0000313" key="2">
    <source>
        <dbReference type="EMBL" id="CCM03161.1"/>
    </source>
</evidence>
<dbReference type="HOGENOM" id="CLU_326526_0_0_1"/>
<dbReference type="RefSeq" id="XP_012182444.1">
    <property type="nucleotide sequence ID" value="XM_012327054.1"/>
</dbReference>
<dbReference type="AlphaFoldDB" id="J4IAM3"/>
<dbReference type="InParanoid" id="J4IAM3"/>
<feature type="region of interest" description="Disordered" evidence="1">
    <location>
        <begin position="273"/>
        <end position="341"/>
    </location>
</feature>
<feature type="region of interest" description="Disordered" evidence="1">
    <location>
        <begin position="201"/>
        <end position="250"/>
    </location>
</feature>
<protein>
    <submittedName>
        <fullName evidence="2">Uncharacterized protein</fullName>
    </submittedName>
</protein>
<sequence>MVPPRRTQRSDLPVYLSGAELAAWIARKAAPHVHPMNADVILDPNAHCRARNDGSPQSAIPPYVVQQATGPPSYKPRGEEIKSKSAKTTILAQGYGQRTTTLQRSALLQDDRSASSRIASTAAASIPPLISRLASASSSQPTRESVSLPNFFEAGSSSQSFSYPSDDSKRQLRVCATHGCSTILLGSHPWTVCRKCLPRDGAHTSSAPNKEDNQSDPVTSELISAQTPVKRNERCSPQALQADTSRESSSPLANTFISVDVDVIPLKSLSQPEVSTITENTSSTSQDTTSTQKFTPDASLSPSLLSRPPPIARSRQKQQQRSGSFACSAKRPDAKSDSQRLRIRDMNAPIMEMAIFTPSPNSLGPSSMVAIPGPSILKADVEMSFMLNHVETLLQKQTAARRLEEQTLETLCTNLERCTTANPQSPSPAAMPSVVVEELAPPDCSAQQVVPETRALATQNDSSDVSTGNLATVVAKTHVEAHVEDVLVQVDRAPVSSVVEVEHAGSVDTPSSLLEGVSTAEGTRRPQSPTPPSSPMVPSSSPAVEPRREDPSSSTDLGWDSDLSDLTPLEDSGESEIDEPHKDSTSPRLPATEMPKGGQSKLGAIDRPRTVCNWKLCERCRNHTRHLQRVRAYRDKNIVMPDLSVYPPGYRICGRISCATVIPPVGDWPWDICDGCRYKHRQRRPKMRDSSVASTVAQGNEPRKRRRMDNNKGVKFLSGKELTTFVDSTPTAYQSMQVLLQSLQERVHGFLAVQARYMLFRVSQGIDISHASPTRFSFDGEFSIIADPAGGVVDVVVRKVMSGVEDVLNLGFTPSGVFVGPNSSVISQFGCVSDFKVPLSPSSSKECIVCRMAGKLELTVSWDRRHKYFPGQRIAMTFHLFN</sequence>
<feature type="region of interest" description="Disordered" evidence="1">
    <location>
        <begin position="51"/>
        <end position="83"/>
    </location>
</feature>
<feature type="region of interest" description="Disordered" evidence="1">
    <location>
        <begin position="502"/>
        <end position="604"/>
    </location>
</feature>
<evidence type="ECO:0000256" key="1">
    <source>
        <dbReference type="SAM" id="MobiDB-lite"/>
    </source>
</evidence>
<gene>
    <name evidence="2" type="ORF">FIBRA_05283</name>
</gene>
<organism evidence="2 3">
    <name type="scientific">Fibroporia radiculosa</name>
    <dbReference type="NCBI Taxonomy" id="599839"/>
    <lineage>
        <taxon>Eukaryota</taxon>
        <taxon>Fungi</taxon>
        <taxon>Dikarya</taxon>
        <taxon>Basidiomycota</taxon>
        <taxon>Agaricomycotina</taxon>
        <taxon>Agaricomycetes</taxon>
        <taxon>Polyporales</taxon>
        <taxon>Fibroporiaceae</taxon>
        <taxon>Fibroporia</taxon>
    </lineage>
</organism>
<evidence type="ECO:0000313" key="3">
    <source>
        <dbReference type="Proteomes" id="UP000006352"/>
    </source>
</evidence>
<proteinExistence type="predicted"/>
<accession>J4IAM3</accession>
<reference evidence="2 3" key="1">
    <citation type="journal article" date="2012" name="Appl. Environ. Microbiol.">
        <title>Short-read sequencing for genomic analysis of the brown rot fungus Fibroporia radiculosa.</title>
        <authorList>
            <person name="Tang J.D."/>
            <person name="Perkins A.D."/>
            <person name="Sonstegard T.S."/>
            <person name="Schroeder S.G."/>
            <person name="Burgess S.C."/>
            <person name="Diehl S.V."/>
        </authorList>
    </citation>
    <scope>NUCLEOTIDE SEQUENCE [LARGE SCALE GENOMIC DNA]</scope>
    <source>
        <strain evidence="2 3">TFFH 294</strain>
    </source>
</reference>
<dbReference type="OrthoDB" id="3266602at2759"/>